<evidence type="ECO:0008006" key="4">
    <source>
        <dbReference type="Google" id="ProtNLM"/>
    </source>
</evidence>
<dbReference type="Gene3D" id="2.60.120.10">
    <property type="entry name" value="Jelly Rolls"/>
    <property type="match status" value="1"/>
</dbReference>
<feature type="compositionally biased region" description="Polar residues" evidence="1">
    <location>
        <begin position="1"/>
        <end position="13"/>
    </location>
</feature>
<accession>A0A917ZSZ4</accession>
<evidence type="ECO:0000256" key="1">
    <source>
        <dbReference type="SAM" id="MobiDB-lite"/>
    </source>
</evidence>
<gene>
    <name evidence="2" type="ORF">GCM10012280_45960</name>
</gene>
<evidence type="ECO:0000313" key="3">
    <source>
        <dbReference type="Proteomes" id="UP000641932"/>
    </source>
</evidence>
<dbReference type="RefSeq" id="WP_189133660.1">
    <property type="nucleotide sequence ID" value="NZ_BMMS01000020.1"/>
</dbReference>
<dbReference type="Proteomes" id="UP000641932">
    <property type="component" value="Unassembled WGS sequence"/>
</dbReference>
<dbReference type="SUPFAM" id="SSF51182">
    <property type="entry name" value="RmlC-like cupins"/>
    <property type="match status" value="1"/>
</dbReference>
<evidence type="ECO:0000313" key="2">
    <source>
        <dbReference type="EMBL" id="GGO93433.1"/>
    </source>
</evidence>
<dbReference type="InterPro" id="IPR014710">
    <property type="entry name" value="RmlC-like_jellyroll"/>
</dbReference>
<comment type="caution">
    <text evidence="2">The sequence shown here is derived from an EMBL/GenBank/DDBJ whole genome shotgun (WGS) entry which is preliminary data.</text>
</comment>
<name>A0A917ZSZ4_9ACTN</name>
<keyword evidence="3" id="KW-1185">Reference proteome</keyword>
<reference evidence="2" key="2">
    <citation type="submission" date="2020-09" db="EMBL/GenBank/DDBJ databases">
        <authorList>
            <person name="Sun Q."/>
            <person name="Zhou Y."/>
        </authorList>
    </citation>
    <scope>NUCLEOTIDE SEQUENCE</scope>
    <source>
        <strain evidence="2">CGMCC 4.7201</strain>
    </source>
</reference>
<protein>
    <recommendedName>
        <fullName evidence="4">Cupin domain-containing protein</fullName>
    </recommendedName>
</protein>
<dbReference type="AlphaFoldDB" id="A0A917ZSZ4"/>
<proteinExistence type="predicted"/>
<dbReference type="EMBL" id="BMMS01000020">
    <property type="protein sequence ID" value="GGO93433.1"/>
    <property type="molecule type" value="Genomic_DNA"/>
</dbReference>
<feature type="region of interest" description="Disordered" evidence="1">
    <location>
        <begin position="1"/>
        <end position="23"/>
    </location>
</feature>
<organism evidence="2 3">
    <name type="scientific">Wenjunlia tyrosinilytica</name>
    <dbReference type="NCBI Taxonomy" id="1544741"/>
    <lineage>
        <taxon>Bacteria</taxon>
        <taxon>Bacillati</taxon>
        <taxon>Actinomycetota</taxon>
        <taxon>Actinomycetes</taxon>
        <taxon>Kitasatosporales</taxon>
        <taxon>Streptomycetaceae</taxon>
        <taxon>Wenjunlia</taxon>
    </lineage>
</organism>
<sequence length="146" mass="15896">MGIQQTSEATTPTVAHVGPPAGEVEKAPLNREVGTRLLFENSAVRVWEVHLEPGDRAPLHCHAVDYFWTCTEAGTALQWQLTGGVWEQHSHSYAVGDTQYFDRGKGSPVLHDLHNDGDTTLRFVTVELLGRAPQRTPSSTAPGATP</sequence>
<reference evidence="2" key="1">
    <citation type="journal article" date="2014" name="Int. J. Syst. Evol. Microbiol.">
        <title>Complete genome sequence of Corynebacterium casei LMG S-19264T (=DSM 44701T), isolated from a smear-ripened cheese.</title>
        <authorList>
            <consortium name="US DOE Joint Genome Institute (JGI-PGF)"/>
            <person name="Walter F."/>
            <person name="Albersmeier A."/>
            <person name="Kalinowski J."/>
            <person name="Ruckert C."/>
        </authorList>
    </citation>
    <scope>NUCLEOTIDE SEQUENCE</scope>
    <source>
        <strain evidence="2">CGMCC 4.7201</strain>
    </source>
</reference>
<dbReference type="InterPro" id="IPR011051">
    <property type="entry name" value="RmlC_Cupin_sf"/>
</dbReference>